<feature type="transmembrane region" description="Helical" evidence="6">
    <location>
        <begin position="102"/>
        <end position="120"/>
    </location>
</feature>
<keyword evidence="4 6" id="KW-0472">Membrane</keyword>
<dbReference type="GeneID" id="89971261"/>
<dbReference type="GO" id="GO:0016020">
    <property type="term" value="C:membrane"/>
    <property type="evidence" value="ECO:0007669"/>
    <property type="project" value="UniProtKB-SubCell"/>
</dbReference>
<keyword evidence="2 6" id="KW-0812">Transmembrane</keyword>
<evidence type="ECO:0000259" key="7">
    <source>
        <dbReference type="PROSITE" id="PS50850"/>
    </source>
</evidence>
<dbReference type="InterPro" id="IPR011701">
    <property type="entry name" value="MFS"/>
</dbReference>
<feature type="transmembrane region" description="Helical" evidence="6">
    <location>
        <begin position="287"/>
        <end position="306"/>
    </location>
</feature>
<keyword evidence="3 6" id="KW-1133">Transmembrane helix</keyword>
<dbReference type="Proteomes" id="UP001358417">
    <property type="component" value="Unassembled WGS sequence"/>
</dbReference>
<dbReference type="PANTHER" id="PTHR42718:SF36">
    <property type="entry name" value="MULTIDRUG TRANSPORTER, PUTATIVE (AFU_ORTHOLOGUE AFUA_4G13820)-RELATED"/>
    <property type="match status" value="1"/>
</dbReference>
<comment type="caution">
    <text evidence="8">The sequence shown here is derived from an EMBL/GenBank/DDBJ whole genome shotgun (WGS) entry which is preliminary data.</text>
</comment>
<evidence type="ECO:0000256" key="4">
    <source>
        <dbReference type="ARBA" id="ARBA00023136"/>
    </source>
</evidence>
<feature type="transmembrane region" description="Helical" evidence="6">
    <location>
        <begin position="492"/>
        <end position="514"/>
    </location>
</feature>
<evidence type="ECO:0000256" key="2">
    <source>
        <dbReference type="ARBA" id="ARBA00022692"/>
    </source>
</evidence>
<sequence length="543" mass="59203">MANQGENATRHKSSEAIDSNTSENTLPLAEKVATQPDVEESMEARIERLGRERPPAFKSIWHEIAFAFSIYMSQVLTEYFVSGFTVILPTLITELDIPQASSVWPATAFSLVIASTLLVFGRLGDMYGGYPVYLAGLAWLTIWSIICGFSTSPLMLDFCRALQGLGSAAFVPAGVMILASAYRPGPRKNVVFALYGTFAVIGFFTGIFCAGAVGQFIRWSWYFWIGAILAVVAIITSIYSIPNDARERRENGISMDWLGAATIVSGLVLVVFSITESAHAEHGWRTPYIPTLFVVGCLSLMAAFYIEGWVAKHPLLPADLFTIRFVTPLLFSLLFFYGTIGIILLYGTQYFQNILHATPLLVVAWYIPMVLGGLALALIEGFILHLVPGRILLIISAFGALGCQLLFANLPDNPNYWAWLFPAMLLGTIGIDLSITLASVFVTTQLPKAKQGLAGGLLNSVLQLGVALMLGFSDILQANTVDRVGLKTSYKYTFWLGVGSAVAGLVVVTIWGGVPRAKSDLTADEKMELEREATRLTTMSSRL</sequence>
<feature type="region of interest" description="Disordered" evidence="5">
    <location>
        <begin position="1"/>
        <end position="34"/>
    </location>
</feature>
<keyword evidence="9" id="KW-1185">Reference proteome</keyword>
<dbReference type="Gene3D" id="1.20.1720.10">
    <property type="entry name" value="Multidrug resistance protein D"/>
    <property type="match status" value="1"/>
</dbReference>
<feature type="transmembrane region" description="Helical" evidence="6">
    <location>
        <begin position="219"/>
        <end position="241"/>
    </location>
</feature>
<feature type="transmembrane region" description="Helical" evidence="6">
    <location>
        <begin position="391"/>
        <end position="410"/>
    </location>
</feature>
<dbReference type="EMBL" id="JAVRRD010000015">
    <property type="protein sequence ID" value="KAK5051415.1"/>
    <property type="molecule type" value="Genomic_DNA"/>
</dbReference>
<feature type="transmembrane region" description="Helical" evidence="6">
    <location>
        <begin position="253"/>
        <end position="275"/>
    </location>
</feature>
<dbReference type="PROSITE" id="PS50850">
    <property type="entry name" value="MFS"/>
    <property type="match status" value="1"/>
</dbReference>
<dbReference type="PANTHER" id="PTHR42718">
    <property type="entry name" value="MAJOR FACILITATOR SUPERFAMILY MULTIDRUG TRANSPORTER MFSC"/>
    <property type="match status" value="1"/>
</dbReference>
<evidence type="ECO:0000313" key="9">
    <source>
        <dbReference type="Proteomes" id="UP001358417"/>
    </source>
</evidence>
<dbReference type="SUPFAM" id="SSF103473">
    <property type="entry name" value="MFS general substrate transporter"/>
    <property type="match status" value="1"/>
</dbReference>
<evidence type="ECO:0000256" key="3">
    <source>
        <dbReference type="ARBA" id="ARBA00022989"/>
    </source>
</evidence>
<organism evidence="8 9">
    <name type="scientific">Exophiala bonariae</name>
    <dbReference type="NCBI Taxonomy" id="1690606"/>
    <lineage>
        <taxon>Eukaryota</taxon>
        <taxon>Fungi</taxon>
        <taxon>Dikarya</taxon>
        <taxon>Ascomycota</taxon>
        <taxon>Pezizomycotina</taxon>
        <taxon>Eurotiomycetes</taxon>
        <taxon>Chaetothyriomycetidae</taxon>
        <taxon>Chaetothyriales</taxon>
        <taxon>Herpotrichiellaceae</taxon>
        <taxon>Exophiala</taxon>
    </lineage>
</organism>
<reference evidence="8 9" key="1">
    <citation type="submission" date="2023-08" db="EMBL/GenBank/DDBJ databases">
        <title>Black Yeasts Isolated from many extreme environments.</title>
        <authorList>
            <person name="Coleine C."/>
            <person name="Stajich J.E."/>
            <person name="Selbmann L."/>
        </authorList>
    </citation>
    <scope>NUCLEOTIDE SEQUENCE [LARGE SCALE GENOMIC DNA]</scope>
    <source>
        <strain evidence="8 9">CCFEE 5792</strain>
    </source>
</reference>
<dbReference type="Pfam" id="PF07690">
    <property type="entry name" value="MFS_1"/>
    <property type="match status" value="1"/>
</dbReference>
<feature type="transmembrane region" description="Helical" evidence="6">
    <location>
        <begin position="191"/>
        <end position="213"/>
    </location>
</feature>
<feature type="transmembrane region" description="Helical" evidence="6">
    <location>
        <begin position="132"/>
        <end position="155"/>
    </location>
</feature>
<comment type="subcellular location">
    <subcellularLocation>
        <location evidence="1">Membrane</location>
        <topology evidence="1">Multi-pass membrane protein</topology>
    </subcellularLocation>
</comment>
<protein>
    <recommendedName>
        <fullName evidence="7">Major facilitator superfamily (MFS) profile domain-containing protein</fullName>
    </recommendedName>
</protein>
<gene>
    <name evidence="8" type="ORF">LTR84_003067</name>
</gene>
<dbReference type="InterPro" id="IPR036259">
    <property type="entry name" value="MFS_trans_sf"/>
</dbReference>
<feature type="transmembrane region" description="Helical" evidence="6">
    <location>
        <begin position="60"/>
        <end position="82"/>
    </location>
</feature>
<feature type="transmembrane region" description="Helical" evidence="6">
    <location>
        <begin position="326"/>
        <end position="348"/>
    </location>
</feature>
<dbReference type="AlphaFoldDB" id="A0AAV9N7X8"/>
<feature type="transmembrane region" description="Helical" evidence="6">
    <location>
        <begin position="416"/>
        <end position="441"/>
    </location>
</feature>
<evidence type="ECO:0000256" key="1">
    <source>
        <dbReference type="ARBA" id="ARBA00004141"/>
    </source>
</evidence>
<feature type="transmembrane region" description="Helical" evidence="6">
    <location>
        <begin position="161"/>
        <end position="179"/>
    </location>
</feature>
<feature type="domain" description="Major facilitator superfamily (MFS) profile" evidence="7">
    <location>
        <begin position="66"/>
        <end position="516"/>
    </location>
</feature>
<dbReference type="Gene3D" id="1.20.1250.20">
    <property type="entry name" value="MFS general substrate transporter like domains"/>
    <property type="match status" value="1"/>
</dbReference>
<name>A0AAV9N7X8_9EURO</name>
<evidence type="ECO:0000256" key="6">
    <source>
        <dbReference type="SAM" id="Phobius"/>
    </source>
</evidence>
<feature type="compositionally biased region" description="Polar residues" evidence="5">
    <location>
        <begin position="16"/>
        <end position="25"/>
    </location>
</feature>
<dbReference type="GO" id="GO:0022857">
    <property type="term" value="F:transmembrane transporter activity"/>
    <property type="evidence" value="ECO:0007669"/>
    <property type="project" value="InterPro"/>
</dbReference>
<evidence type="ECO:0000313" key="8">
    <source>
        <dbReference type="EMBL" id="KAK5051415.1"/>
    </source>
</evidence>
<accession>A0AAV9N7X8</accession>
<evidence type="ECO:0000256" key="5">
    <source>
        <dbReference type="SAM" id="MobiDB-lite"/>
    </source>
</evidence>
<feature type="transmembrane region" description="Helical" evidence="6">
    <location>
        <begin position="453"/>
        <end position="472"/>
    </location>
</feature>
<proteinExistence type="predicted"/>
<dbReference type="InterPro" id="IPR020846">
    <property type="entry name" value="MFS_dom"/>
</dbReference>
<feature type="transmembrane region" description="Helical" evidence="6">
    <location>
        <begin position="354"/>
        <end position="379"/>
    </location>
</feature>
<dbReference type="RefSeq" id="XP_064705642.1">
    <property type="nucleotide sequence ID" value="XM_064846662.1"/>
</dbReference>